<feature type="compositionally biased region" description="Gly residues" evidence="1">
    <location>
        <begin position="311"/>
        <end position="363"/>
    </location>
</feature>
<dbReference type="InterPro" id="IPR027273">
    <property type="entry name" value="Neocarzinostatin-like"/>
</dbReference>
<feature type="domain" description="Ig-like" evidence="3">
    <location>
        <begin position="216"/>
        <end position="302"/>
    </location>
</feature>
<dbReference type="Gene3D" id="2.60.40.10">
    <property type="entry name" value="Immunoglobulins"/>
    <property type="match status" value="1"/>
</dbReference>
<evidence type="ECO:0000313" key="4">
    <source>
        <dbReference type="EMBL" id="MDH6213298.1"/>
    </source>
</evidence>
<comment type="caution">
    <text evidence="4">The sequence shown here is derived from an EMBL/GenBank/DDBJ whole genome shotgun (WGS) entry which is preliminary data.</text>
</comment>
<feature type="compositionally biased region" description="Low complexity" evidence="1">
    <location>
        <begin position="364"/>
        <end position="375"/>
    </location>
</feature>
<dbReference type="InterPro" id="IPR013783">
    <property type="entry name" value="Ig-like_fold"/>
</dbReference>
<feature type="region of interest" description="Disordered" evidence="1">
    <location>
        <begin position="1"/>
        <end position="35"/>
    </location>
</feature>
<feature type="region of interest" description="Disordered" evidence="1">
    <location>
        <begin position="296"/>
        <end position="375"/>
    </location>
</feature>
<reference evidence="4 5" key="1">
    <citation type="submission" date="2023-04" db="EMBL/GenBank/DDBJ databases">
        <title>Forest soil microbial communities from Buena Vista Peninsula, Colon Province, Panama.</title>
        <authorList>
            <person name="Bouskill N."/>
        </authorList>
    </citation>
    <scope>NUCLEOTIDE SEQUENCE [LARGE SCALE GENOMIC DNA]</scope>
    <source>
        <strain evidence="4 5">GGS1</strain>
    </source>
</reference>
<evidence type="ECO:0000256" key="2">
    <source>
        <dbReference type="SAM" id="Phobius"/>
    </source>
</evidence>
<evidence type="ECO:0000256" key="1">
    <source>
        <dbReference type="SAM" id="MobiDB-lite"/>
    </source>
</evidence>
<feature type="compositionally biased region" description="Basic residues" evidence="1">
    <location>
        <begin position="11"/>
        <end position="24"/>
    </location>
</feature>
<organism evidence="4 5">
    <name type="scientific">Streptomyces pseudovenezuelae</name>
    <dbReference type="NCBI Taxonomy" id="67350"/>
    <lineage>
        <taxon>Bacteria</taxon>
        <taxon>Bacillati</taxon>
        <taxon>Actinomycetota</taxon>
        <taxon>Actinomycetes</taxon>
        <taxon>Kitasatosporales</taxon>
        <taxon>Streptomycetaceae</taxon>
        <taxon>Streptomyces</taxon>
        <taxon>Streptomyces aurantiacus group</taxon>
    </lineage>
</organism>
<accession>A0ABT6LAI0</accession>
<dbReference type="SUPFAM" id="SSF49319">
    <property type="entry name" value="Actinoxanthin-like"/>
    <property type="match status" value="1"/>
</dbReference>
<feature type="transmembrane region" description="Helical" evidence="2">
    <location>
        <begin position="386"/>
        <end position="406"/>
    </location>
</feature>
<dbReference type="InterPro" id="IPR036179">
    <property type="entry name" value="Ig-like_dom_sf"/>
</dbReference>
<dbReference type="PROSITE" id="PS50835">
    <property type="entry name" value="IG_LIKE"/>
    <property type="match status" value="1"/>
</dbReference>
<keyword evidence="5" id="KW-1185">Reference proteome</keyword>
<keyword evidence="2" id="KW-0812">Transmembrane</keyword>
<dbReference type="InterPro" id="IPR013098">
    <property type="entry name" value="Ig_I-set"/>
</dbReference>
<dbReference type="Gene3D" id="2.60.40.230">
    <property type="entry name" value="Neocarzinostatin-like"/>
    <property type="match status" value="1"/>
</dbReference>
<dbReference type="EMBL" id="JARXVH010000001">
    <property type="protein sequence ID" value="MDH6213298.1"/>
    <property type="molecule type" value="Genomic_DNA"/>
</dbReference>
<proteinExistence type="predicted"/>
<dbReference type="InterPro" id="IPR007110">
    <property type="entry name" value="Ig-like_dom"/>
</dbReference>
<evidence type="ECO:0000313" key="5">
    <source>
        <dbReference type="Proteomes" id="UP001160499"/>
    </source>
</evidence>
<gene>
    <name evidence="4" type="ORF">M2283_000577</name>
</gene>
<dbReference type="Pfam" id="PF07679">
    <property type="entry name" value="I-set"/>
    <property type="match status" value="1"/>
</dbReference>
<name>A0ABT6LAI0_9ACTN</name>
<protein>
    <recommendedName>
        <fullName evidence="3">Ig-like domain-containing protein</fullName>
    </recommendedName>
</protein>
<keyword evidence="2" id="KW-0472">Membrane</keyword>
<sequence>MHSSYETCRLRTYRRPRDPRRRRLRYADPGPGRLRLRRHLDPHGHRLGHHVQPVAHRPATATASGQTITVTGSGYNTGQGVYIGLCVVDGAQGANKPSPCLGGQDESGTTGASHWVNNTFGGLFANSSKFGAGGTFSVSIYVKATLDDGSVCGADNVGSLEVYDSAKVERTTEPVALPGNRAEAYAGVAVTPGGSTVYVTDQAESKVLRLDRRTSPKVLRSPADRSAEPGDEVTFVATAEGTPEPTVRWQVSGDEGQTWSAVEGATATSYTFTARAEQDGYRYRAEFTNSVGTTRTTPVTLTVTEVDDGGDGGADGGTEGPGDTGGNGGTTGGTGSASGGSGSASGSGGGDSGTTTGGAGSTTGGTVASGTTGATTSGGSLASTGVGALSAAALAAALLGTGWAAYRRGRSVS</sequence>
<dbReference type="SUPFAM" id="SSF48726">
    <property type="entry name" value="Immunoglobulin"/>
    <property type="match status" value="1"/>
</dbReference>
<keyword evidence="2" id="KW-1133">Transmembrane helix</keyword>
<dbReference type="Proteomes" id="UP001160499">
    <property type="component" value="Unassembled WGS sequence"/>
</dbReference>
<evidence type="ECO:0000259" key="3">
    <source>
        <dbReference type="PROSITE" id="PS50835"/>
    </source>
</evidence>